<dbReference type="PANTHER" id="PTHR42085:SF2">
    <property type="entry name" value="F-BOX DOMAIN-CONTAINING PROTEIN"/>
    <property type="match status" value="1"/>
</dbReference>
<reference evidence="2" key="1">
    <citation type="submission" date="2016-03" db="EMBL/GenBank/DDBJ databases">
        <authorList>
            <person name="Ploux O."/>
        </authorList>
    </citation>
    <scope>NUCLEOTIDE SEQUENCE [LARGE SCALE GENOMIC DNA]</scope>
    <source>
        <strain evidence="2">UK7</strain>
    </source>
</reference>
<comment type="caution">
    <text evidence="1">The sequence shown here is derived from an EMBL/GenBank/DDBJ whole genome shotgun (WGS) entry which is preliminary data.</text>
</comment>
<protein>
    <submittedName>
        <fullName evidence="1">Uncharacterized protein</fullName>
    </submittedName>
</protein>
<dbReference type="InterPro" id="IPR038883">
    <property type="entry name" value="AN11006-like"/>
</dbReference>
<dbReference type="STRING" id="914237.A0A1E1L1P8"/>
<gene>
    <name evidence="1" type="ORF">RCO7_10010</name>
</gene>
<name>A0A1E1L1P8_9HELO</name>
<keyword evidence="2" id="KW-1185">Reference proteome</keyword>
<dbReference type="AlphaFoldDB" id="A0A1E1L1P8"/>
<organism evidence="1 2">
    <name type="scientific">Rhynchosporium graminicola</name>
    <dbReference type="NCBI Taxonomy" id="2792576"/>
    <lineage>
        <taxon>Eukaryota</taxon>
        <taxon>Fungi</taxon>
        <taxon>Dikarya</taxon>
        <taxon>Ascomycota</taxon>
        <taxon>Pezizomycotina</taxon>
        <taxon>Leotiomycetes</taxon>
        <taxon>Helotiales</taxon>
        <taxon>Ploettnerulaceae</taxon>
        <taxon>Rhynchosporium</taxon>
    </lineage>
</organism>
<proteinExistence type="predicted"/>
<dbReference type="Proteomes" id="UP000178129">
    <property type="component" value="Unassembled WGS sequence"/>
</dbReference>
<dbReference type="EMBL" id="FJUW01000032">
    <property type="protein sequence ID" value="CZT04426.1"/>
    <property type="molecule type" value="Genomic_DNA"/>
</dbReference>
<evidence type="ECO:0000313" key="2">
    <source>
        <dbReference type="Proteomes" id="UP000178129"/>
    </source>
</evidence>
<sequence>MSFSALAIEIRLQILSPLLVLPTPITFSADRGPLSPPLRRLGTDEEEDKLHPSILLVSKSWHHDGSLLLYYYNTFQFPEVCTSHGSFTPDSSHIAPFIHQIGTHARHIRHISIPFPTLHIQIYERTPQARSLVHEVHVENLELLRENCESLRTLELLVPPEGNWALDCSPAAEETMDAFDVLLKSILPEREVIVNFKVYPDEKPEDSIMEKIRGFGWTVRFTRLPKRTCNANRRFST</sequence>
<dbReference type="PANTHER" id="PTHR42085">
    <property type="entry name" value="F-BOX DOMAIN-CONTAINING PROTEIN"/>
    <property type="match status" value="1"/>
</dbReference>
<accession>A0A1E1L1P8</accession>
<evidence type="ECO:0000313" key="1">
    <source>
        <dbReference type="EMBL" id="CZT04426.1"/>
    </source>
</evidence>
<dbReference type="InParanoid" id="A0A1E1L1P8"/>